<dbReference type="GO" id="GO:0005634">
    <property type="term" value="C:nucleus"/>
    <property type="evidence" value="ECO:0007669"/>
    <property type="project" value="UniProtKB-SubCell"/>
</dbReference>
<dbReference type="EMBL" id="CP097507">
    <property type="protein sequence ID" value="URE07863.1"/>
    <property type="molecule type" value="Genomic_DNA"/>
</dbReference>
<dbReference type="GO" id="GO:0003700">
    <property type="term" value="F:DNA-binding transcription factor activity"/>
    <property type="evidence" value="ECO:0007669"/>
    <property type="project" value="InterPro"/>
</dbReference>
<dbReference type="Proteomes" id="UP001055439">
    <property type="component" value="Chromosome 5"/>
</dbReference>
<dbReference type="PROSITE" id="PS00036">
    <property type="entry name" value="BZIP_BASIC"/>
    <property type="match status" value="1"/>
</dbReference>
<sequence>MWRSEQGNHHHGSTNNRVASSSSSSSSSRSSPSSTSSTLLPQAPKRRTMEEVWKDIGLRRLHHRERLLTPLNHHQHHSPTASPSFRAMILQDFLAGPLNRPHAAAKNLPLLPSTMPPTALSLSPRLEIQLRGSDAHGNSNSSSNGCRASFIPPAFSDNMVRPPSPIGLFSFCSKEAMSEGPAACGHLQHKRMIKNRESAARSRARKQASPPILLSAPERARGATFGNDCEAFQKKHTPEELNGTILRKENNIAPHAGYSGDPRDTHVAPLSVSVPCPPSSAQNSMMLYQRPENVYSVCIAAFVNSVNIYIRMGMIKESVMVRDDDSYTADGSGLGFGEAVPVLAARRGTTVRCLERSHDSAWTDGTSPLSGVWLRGPSSPNVGPTFVLGFPSMGYFHRGETMDVVRGFAGPQHMWGTSNHSLYSFTPLRHGAGSLRTFSVSLTLPTTKVGRETSAILDSTDLKGDPSYRNYVSTVESFQ</sequence>
<reference evidence="7" key="1">
    <citation type="submission" date="2022-05" db="EMBL/GenBank/DDBJ databases">
        <title>The Musa troglodytarum L. genome provides insights into the mechanism of non-climacteric behaviour and enrichment of carotenoids.</title>
        <authorList>
            <person name="Wang J."/>
        </authorList>
    </citation>
    <scope>NUCLEOTIDE SEQUENCE</scope>
    <source>
        <tissue evidence="7">Leaf</tissue>
    </source>
</reference>
<dbReference type="PANTHER" id="PTHR22952">
    <property type="entry name" value="CAMP-RESPONSE ELEMENT BINDING PROTEIN-RELATED"/>
    <property type="match status" value="1"/>
</dbReference>
<dbReference type="AlphaFoldDB" id="A0A9E7GAN5"/>
<feature type="compositionally biased region" description="Low complexity" evidence="5">
    <location>
        <begin position="20"/>
        <end position="37"/>
    </location>
</feature>
<feature type="domain" description="BZIP" evidence="6">
    <location>
        <begin position="190"/>
        <end position="205"/>
    </location>
</feature>
<organism evidence="7 8">
    <name type="scientific">Musa troglodytarum</name>
    <name type="common">fe'i banana</name>
    <dbReference type="NCBI Taxonomy" id="320322"/>
    <lineage>
        <taxon>Eukaryota</taxon>
        <taxon>Viridiplantae</taxon>
        <taxon>Streptophyta</taxon>
        <taxon>Embryophyta</taxon>
        <taxon>Tracheophyta</taxon>
        <taxon>Spermatophyta</taxon>
        <taxon>Magnoliopsida</taxon>
        <taxon>Liliopsida</taxon>
        <taxon>Zingiberales</taxon>
        <taxon>Musaceae</taxon>
        <taxon>Musa</taxon>
    </lineage>
</organism>
<dbReference type="GO" id="GO:0045893">
    <property type="term" value="P:positive regulation of DNA-templated transcription"/>
    <property type="evidence" value="ECO:0007669"/>
    <property type="project" value="InterPro"/>
</dbReference>
<feature type="region of interest" description="Disordered" evidence="5">
    <location>
        <begin position="1"/>
        <end position="46"/>
    </location>
</feature>
<evidence type="ECO:0000256" key="2">
    <source>
        <dbReference type="ARBA" id="ARBA00022682"/>
    </source>
</evidence>
<evidence type="ECO:0000256" key="5">
    <source>
        <dbReference type="SAM" id="MobiDB-lite"/>
    </source>
</evidence>
<dbReference type="GO" id="GO:0009738">
    <property type="term" value="P:abscisic acid-activated signaling pathway"/>
    <property type="evidence" value="ECO:0007669"/>
    <property type="project" value="UniProtKB-KW"/>
</dbReference>
<dbReference type="PANTHER" id="PTHR22952:SF433">
    <property type="entry name" value="PROTEIN FD"/>
    <property type="match status" value="1"/>
</dbReference>
<comment type="subcellular location">
    <subcellularLocation>
        <location evidence="1">Nucleus</location>
    </subcellularLocation>
</comment>
<evidence type="ECO:0000313" key="8">
    <source>
        <dbReference type="Proteomes" id="UP001055439"/>
    </source>
</evidence>
<accession>A0A9E7GAN5</accession>
<proteinExistence type="predicted"/>
<keyword evidence="4" id="KW-0539">Nucleus</keyword>
<keyword evidence="8" id="KW-1185">Reference proteome</keyword>
<evidence type="ECO:0000256" key="3">
    <source>
        <dbReference type="ARBA" id="ARBA00023125"/>
    </source>
</evidence>
<dbReference type="InterPro" id="IPR004827">
    <property type="entry name" value="bZIP"/>
</dbReference>
<dbReference type="InterPro" id="IPR043452">
    <property type="entry name" value="BZIP46-like"/>
</dbReference>
<evidence type="ECO:0000256" key="1">
    <source>
        <dbReference type="ARBA" id="ARBA00004123"/>
    </source>
</evidence>
<dbReference type="OrthoDB" id="1689567at2759"/>
<evidence type="ECO:0000313" key="7">
    <source>
        <dbReference type="EMBL" id="URE07863.1"/>
    </source>
</evidence>
<evidence type="ECO:0000259" key="6">
    <source>
        <dbReference type="PROSITE" id="PS00036"/>
    </source>
</evidence>
<name>A0A9E7GAN5_9LILI</name>
<keyword evidence="3" id="KW-0238">DNA-binding</keyword>
<keyword evidence="2" id="KW-0938">Abscisic acid signaling pathway</keyword>
<protein>
    <recommendedName>
        <fullName evidence="6">BZIP domain-containing protein</fullName>
    </recommendedName>
</protein>
<evidence type="ECO:0000256" key="4">
    <source>
        <dbReference type="ARBA" id="ARBA00023242"/>
    </source>
</evidence>
<dbReference type="GO" id="GO:0003677">
    <property type="term" value="F:DNA binding"/>
    <property type="evidence" value="ECO:0007669"/>
    <property type="project" value="UniProtKB-KW"/>
</dbReference>
<gene>
    <name evidence="7" type="ORF">MUK42_21532</name>
</gene>